<gene>
    <name evidence="1" type="ORF">LCGC14_0593750</name>
</gene>
<sequence>MENKNELADALLYIVTLCGYYPLSENDIDVLVKYINKDDPTLSVLKLKEMFDCAIKDKLGIELKGRLSAKEYLRVKYAWGRNFQVEQKIQKPNEPTEEQKEKMHKDWLENCIFKQIDNFYKTGDYKITDYGNSLYNYLERIGLLTFSEETKAKFFKREKIALSQNSSSLNEPISIKTIINQSDKITKMNYKKYALEQFLRTCKEEKRDIVGEIKSYEQKLEYENATK</sequence>
<organism evidence="1">
    <name type="scientific">marine sediment metagenome</name>
    <dbReference type="NCBI Taxonomy" id="412755"/>
    <lineage>
        <taxon>unclassified sequences</taxon>
        <taxon>metagenomes</taxon>
        <taxon>ecological metagenomes</taxon>
    </lineage>
</organism>
<accession>A0A0F9RCR9</accession>
<dbReference type="EMBL" id="LAZR01000933">
    <property type="protein sequence ID" value="KKN54320.1"/>
    <property type="molecule type" value="Genomic_DNA"/>
</dbReference>
<name>A0A0F9RCR9_9ZZZZ</name>
<evidence type="ECO:0000313" key="1">
    <source>
        <dbReference type="EMBL" id="KKN54320.1"/>
    </source>
</evidence>
<reference evidence="1" key="1">
    <citation type="journal article" date="2015" name="Nature">
        <title>Complex archaea that bridge the gap between prokaryotes and eukaryotes.</title>
        <authorList>
            <person name="Spang A."/>
            <person name="Saw J.H."/>
            <person name="Jorgensen S.L."/>
            <person name="Zaremba-Niedzwiedzka K."/>
            <person name="Martijn J."/>
            <person name="Lind A.E."/>
            <person name="van Eijk R."/>
            <person name="Schleper C."/>
            <person name="Guy L."/>
            <person name="Ettema T.J."/>
        </authorList>
    </citation>
    <scope>NUCLEOTIDE SEQUENCE</scope>
</reference>
<comment type="caution">
    <text evidence="1">The sequence shown here is derived from an EMBL/GenBank/DDBJ whole genome shotgun (WGS) entry which is preliminary data.</text>
</comment>
<dbReference type="AlphaFoldDB" id="A0A0F9RCR9"/>
<proteinExistence type="predicted"/>
<protein>
    <submittedName>
        <fullName evidence="1">Uncharacterized protein</fullName>
    </submittedName>
</protein>